<feature type="compositionally biased region" description="Polar residues" evidence="5">
    <location>
        <begin position="282"/>
        <end position="295"/>
    </location>
</feature>
<protein>
    <recommendedName>
        <fullName evidence="7">G-protein coupled receptors family 2 profile 2 domain-containing protein</fullName>
    </recommendedName>
</protein>
<organism evidence="8 9">
    <name type="scientific">Penicillium flavigenum</name>
    <dbReference type="NCBI Taxonomy" id="254877"/>
    <lineage>
        <taxon>Eukaryota</taxon>
        <taxon>Fungi</taxon>
        <taxon>Dikarya</taxon>
        <taxon>Ascomycota</taxon>
        <taxon>Pezizomycotina</taxon>
        <taxon>Eurotiomycetes</taxon>
        <taxon>Eurotiomycetidae</taxon>
        <taxon>Eurotiales</taxon>
        <taxon>Aspergillaceae</taxon>
        <taxon>Penicillium</taxon>
    </lineage>
</organism>
<evidence type="ECO:0000256" key="4">
    <source>
        <dbReference type="ARBA" id="ARBA00023136"/>
    </source>
</evidence>
<keyword evidence="9" id="KW-1185">Reference proteome</keyword>
<dbReference type="InterPro" id="IPR017981">
    <property type="entry name" value="GPCR_2-like_7TM"/>
</dbReference>
<evidence type="ECO:0000256" key="6">
    <source>
        <dbReference type="SAM" id="Phobius"/>
    </source>
</evidence>
<dbReference type="OrthoDB" id="18453at2759"/>
<feature type="transmembrane region" description="Helical" evidence="6">
    <location>
        <begin position="12"/>
        <end position="36"/>
    </location>
</feature>
<dbReference type="PANTHER" id="PTHR37535:SF4">
    <property type="entry name" value="FLUG DOMAIN-CONTAINING PROTEIN"/>
    <property type="match status" value="1"/>
</dbReference>
<dbReference type="STRING" id="254877.A0A1V6T296"/>
<feature type="transmembrane region" description="Helical" evidence="6">
    <location>
        <begin position="166"/>
        <end position="188"/>
    </location>
</feature>
<dbReference type="PANTHER" id="PTHR37535">
    <property type="entry name" value="FLUG DOMAIN PROTEIN"/>
    <property type="match status" value="1"/>
</dbReference>
<dbReference type="Pfam" id="PF11917">
    <property type="entry name" value="DUF3435"/>
    <property type="match status" value="1"/>
</dbReference>
<dbReference type="AlphaFoldDB" id="A0A1V6T296"/>
<name>A0A1V6T296_9EURO</name>
<keyword evidence="4 6" id="KW-0472">Membrane</keyword>
<evidence type="ECO:0000313" key="9">
    <source>
        <dbReference type="Proteomes" id="UP000191342"/>
    </source>
</evidence>
<evidence type="ECO:0000313" key="8">
    <source>
        <dbReference type="EMBL" id="OQE20099.1"/>
    </source>
</evidence>
<feature type="domain" description="G-protein coupled receptors family 2 profile 2" evidence="7">
    <location>
        <begin position="13"/>
        <end position="199"/>
    </location>
</feature>
<evidence type="ECO:0000256" key="5">
    <source>
        <dbReference type="SAM" id="MobiDB-lite"/>
    </source>
</evidence>
<keyword evidence="3 6" id="KW-1133">Transmembrane helix</keyword>
<dbReference type="GO" id="GO:0007166">
    <property type="term" value="P:cell surface receptor signaling pathway"/>
    <property type="evidence" value="ECO:0007669"/>
    <property type="project" value="InterPro"/>
</dbReference>
<dbReference type="GO" id="GO:0016020">
    <property type="term" value="C:membrane"/>
    <property type="evidence" value="ECO:0007669"/>
    <property type="project" value="UniProtKB-SubCell"/>
</dbReference>
<comment type="subcellular location">
    <subcellularLocation>
        <location evidence="1">Membrane</location>
        <topology evidence="1">Multi-pass membrane protein</topology>
    </subcellularLocation>
</comment>
<comment type="caution">
    <text evidence="8">The sequence shown here is derived from an EMBL/GenBank/DDBJ whole genome shotgun (WGS) entry which is preliminary data.</text>
</comment>
<evidence type="ECO:0000256" key="3">
    <source>
        <dbReference type="ARBA" id="ARBA00022989"/>
    </source>
</evidence>
<dbReference type="EMBL" id="MLQL01000017">
    <property type="protein sequence ID" value="OQE20099.1"/>
    <property type="molecule type" value="Genomic_DNA"/>
</dbReference>
<feature type="transmembrane region" description="Helical" evidence="6">
    <location>
        <begin position="328"/>
        <end position="347"/>
    </location>
</feature>
<feature type="transmembrane region" description="Helical" evidence="6">
    <location>
        <begin position="48"/>
        <end position="65"/>
    </location>
</feature>
<evidence type="ECO:0000256" key="2">
    <source>
        <dbReference type="ARBA" id="ARBA00022692"/>
    </source>
</evidence>
<dbReference type="SUPFAM" id="SSF81321">
    <property type="entry name" value="Family A G protein-coupled receptor-like"/>
    <property type="match status" value="1"/>
</dbReference>
<feature type="region of interest" description="Disordered" evidence="5">
    <location>
        <begin position="275"/>
        <end position="318"/>
    </location>
</feature>
<keyword evidence="2 6" id="KW-0812">Transmembrane</keyword>
<evidence type="ECO:0000256" key="1">
    <source>
        <dbReference type="ARBA" id="ARBA00004141"/>
    </source>
</evidence>
<dbReference type="InterPro" id="IPR021842">
    <property type="entry name" value="DUF3435"/>
</dbReference>
<dbReference type="PROSITE" id="PS50261">
    <property type="entry name" value="G_PROTEIN_RECEP_F2_4"/>
    <property type="match status" value="1"/>
</dbReference>
<reference evidence="9" key="1">
    <citation type="journal article" date="2017" name="Nat. Microbiol.">
        <title>Global analysis of biosynthetic gene clusters reveals vast potential of secondary metabolite production in Penicillium species.</title>
        <authorList>
            <person name="Nielsen J.C."/>
            <person name="Grijseels S."/>
            <person name="Prigent S."/>
            <person name="Ji B."/>
            <person name="Dainat J."/>
            <person name="Nielsen K.F."/>
            <person name="Frisvad J.C."/>
            <person name="Workman M."/>
            <person name="Nielsen J."/>
        </authorList>
    </citation>
    <scope>NUCLEOTIDE SEQUENCE [LARGE SCALE GENOMIC DNA]</scope>
    <source>
        <strain evidence="9">IBT 14082</strain>
    </source>
</reference>
<sequence length="754" mass="85869">MALTPTQRQLVAISVTERVCSAISLVGTFVIIASFISSRSFRKPINRLVFYASWGNMMANIATMISQSGIQAGAGSPLCQLQAFLIQWFMPADALWTFAMACNVYLTFFHKYGSEQLRQIEWVYAVCCYGLPFIPSFIYFFIHTHARGRVYGSAILWCWVALPWDYLRIAVFYGPVWFVIFLTFTIYLRAGSVIYQKHRELHNLSSIESLGSDTQPDAPLVIRSGIHVTSEFACLAPVHQPVSVCDFPTRSFTVSSFRPYSVSIEGGLIDPFSMPHDPEESSAPTQGLSRLQSDPTPLRTEGSLKSARHEGGDSYAQRRKATEASSAAWVYTKYAMLFFVALLVTWVPSTANRVYAFAHPNDFSFGLNYAFTTNLKPPNHTHWLKQENLTLRVVEGYFRWYYENHNLEFKSAFLTMTRYWRMWVREETDRPLQLDLSRKVTHLALSLSNEWDLDKTAKEQPPINIDDLLFTTWHLLAMMCSSTARPGCLIESNAHRKTGDALKYKDIELFMVKHPEDPSRRELLLKVKHRLIKGRRNMGRAPIFTYTERNDNLGLCVIQDVLTFAFEDNAFDSPDIKCPRDIWRWTEIPEHRLSVPIHFKKCLGDVCIFRGTTRSETHSIITDPVKPWKYSQAEDLEKAASGQAGFKDEGTFYKYRKGAAAEIRHLDEYSRNIVMGHNSGKSFASYVSVRDDVQSAFMGTPARDALLNLACNASLTRDASAPSDLTVTEKRSIEIDPELVDLKEEAGKLRRALY</sequence>
<dbReference type="Proteomes" id="UP000191342">
    <property type="component" value="Unassembled WGS sequence"/>
</dbReference>
<proteinExistence type="predicted"/>
<gene>
    <name evidence="8" type="ORF">PENFLA_c017G07168</name>
</gene>
<accession>A0A1V6T296</accession>
<feature type="transmembrane region" description="Helical" evidence="6">
    <location>
        <begin position="122"/>
        <end position="142"/>
    </location>
</feature>
<dbReference type="Gene3D" id="1.20.1070.10">
    <property type="entry name" value="Rhodopsin 7-helix transmembrane proteins"/>
    <property type="match status" value="1"/>
</dbReference>
<evidence type="ECO:0000259" key="7">
    <source>
        <dbReference type="PROSITE" id="PS50261"/>
    </source>
</evidence>
<dbReference type="GO" id="GO:0004888">
    <property type="term" value="F:transmembrane signaling receptor activity"/>
    <property type="evidence" value="ECO:0007669"/>
    <property type="project" value="InterPro"/>
</dbReference>
<feature type="transmembrane region" description="Helical" evidence="6">
    <location>
        <begin position="85"/>
        <end position="110"/>
    </location>
</feature>
<dbReference type="Pfam" id="PF05462">
    <property type="entry name" value="Dicty_CAR"/>
    <property type="match status" value="1"/>
</dbReference>